<evidence type="ECO:0000259" key="1">
    <source>
        <dbReference type="Pfam" id="PF02263"/>
    </source>
</evidence>
<dbReference type="Pfam" id="PF02263">
    <property type="entry name" value="GBP"/>
    <property type="match status" value="1"/>
</dbReference>
<organism evidence="2 3">
    <name type="scientific">Gigaspora rosea</name>
    <dbReference type="NCBI Taxonomy" id="44941"/>
    <lineage>
        <taxon>Eukaryota</taxon>
        <taxon>Fungi</taxon>
        <taxon>Fungi incertae sedis</taxon>
        <taxon>Mucoromycota</taxon>
        <taxon>Glomeromycotina</taxon>
        <taxon>Glomeromycetes</taxon>
        <taxon>Diversisporales</taxon>
        <taxon>Gigasporaceae</taxon>
        <taxon>Gigaspora</taxon>
    </lineage>
</organism>
<dbReference type="AlphaFoldDB" id="A0A397VT81"/>
<dbReference type="Proteomes" id="UP000266673">
    <property type="component" value="Unassembled WGS sequence"/>
</dbReference>
<reference evidence="2 3" key="1">
    <citation type="submission" date="2018-06" db="EMBL/GenBank/DDBJ databases">
        <title>Comparative genomics reveals the genomic features of Rhizophagus irregularis, R. cerebriforme, R. diaphanum and Gigaspora rosea, and their symbiotic lifestyle signature.</title>
        <authorList>
            <person name="Morin E."/>
            <person name="San Clemente H."/>
            <person name="Chen E.C.H."/>
            <person name="De La Providencia I."/>
            <person name="Hainaut M."/>
            <person name="Kuo A."/>
            <person name="Kohler A."/>
            <person name="Murat C."/>
            <person name="Tang N."/>
            <person name="Roy S."/>
            <person name="Loubradou J."/>
            <person name="Henrissat B."/>
            <person name="Grigoriev I.V."/>
            <person name="Corradi N."/>
            <person name="Roux C."/>
            <person name="Martin F.M."/>
        </authorList>
    </citation>
    <scope>NUCLEOTIDE SEQUENCE [LARGE SCALE GENOMIC DNA]</scope>
    <source>
        <strain evidence="2 3">DAOM 194757</strain>
    </source>
</reference>
<dbReference type="GO" id="GO:0003924">
    <property type="term" value="F:GTPase activity"/>
    <property type="evidence" value="ECO:0007669"/>
    <property type="project" value="InterPro"/>
</dbReference>
<dbReference type="PANTHER" id="PTHR10751">
    <property type="entry name" value="GUANYLATE BINDING PROTEIN"/>
    <property type="match status" value="1"/>
</dbReference>
<gene>
    <name evidence="2" type="ORF">C2G38_412454</name>
</gene>
<dbReference type="EMBL" id="QKWP01000162">
    <property type="protein sequence ID" value="RIB25775.1"/>
    <property type="molecule type" value="Genomic_DNA"/>
</dbReference>
<sequence length="201" mass="22166">MNSVKWIAITESLDNDINNTAATDIHIEEKVASDIQVEENVASNIRIEVKENATNLLYSKTESVNLISIFGPARTGKSTLMNILAGVNDYDNEIFKTSPDMETVTTGVDISKTFVPLKEFSKLNGNPEINNNTLVGFVDTEGQGNNGDEFDIYLFSPILVTSKIVIFWWPGLLQIDTILNSLGAMTNCAKRITRDTQCQVG</sequence>
<evidence type="ECO:0000313" key="3">
    <source>
        <dbReference type="Proteomes" id="UP000266673"/>
    </source>
</evidence>
<comment type="caution">
    <text evidence="2">The sequence shown here is derived from an EMBL/GenBank/DDBJ whole genome shotgun (WGS) entry which is preliminary data.</text>
</comment>
<accession>A0A397VT81</accession>
<dbReference type="GO" id="GO:0005525">
    <property type="term" value="F:GTP binding"/>
    <property type="evidence" value="ECO:0007669"/>
    <property type="project" value="InterPro"/>
</dbReference>
<feature type="domain" description="Guanylate-binding protein N-terminal" evidence="1">
    <location>
        <begin position="46"/>
        <end position="192"/>
    </location>
</feature>
<dbReference type="OrthoDB" id="2423900at2759"/>
<keyword evidence="3" id="KW-1185">Reference proteome</keyword>
<dbReference type="InterPro" id="IPR015894">
    <property type="entry name" value="Guanylate-bd_N"/>
</dbReference>
<dbReference type="Gene3D" id="3.40.50.300">
    <property type="entry name" value="P-loop containing nucleotide triphosphate hydrolases"/>
    <property type="match status" value="1"/>
</dbReference>
<proteinExistence type="predicted"/>
<dbReference type="SUPFAM" id="SSF52540">
    <property type="entry name" value="P-loop containing nucleoside triphosphate hydrolases"/>
    <property type="match status" value="1"/>
</dbReference>
<name>A0A397VT81_9GLOM</name>
<protein>
    <recommendedName>
        <fullName evidence="1">Guanylate-binding protein N-terminal domain-containing protein</fullName>
    </recommendedName>
</protein>
<dbReference type="InterPro" id="IPR027417">
    <property type="entry name" value="P-loop_NTPase"/>
</dbReference>
<evidence type="ECO:0000313" key="2">
    <source>
        <dbReference type="EMBL" id="RIB25775.1"/>
    </source>
</evidence>